<dbReference type="GO" id="GO:0006355">
    <property type="term" value="P:regulation of DNA-templated transcription"/>
    <property type="evidence" value="ECO:0007669"/>
    <property type="project" value="TreeGrafter"/>
</dbReference>
<dbReference type="KEGG" id="mdm:103439851"/>
<dbReference type="SMART" id="SM00717">
    <property type="entry name" value="SANT"/>
    <property type="match status" value="1"/>
</dbReference>
<organism evidence="5 6">
    <name type="scientific">Malus domestica</name>
    <name type="common">Apple</name>
    <name type="synonym">Pyrus malus</name>
    <dbReference type="NCBI Taxonomy" id="3750"/>
    <lineage>
        <taxon>Eukaryota</taxon>
        <taxon>Viridiplantae</taxon>
        <taxon>Streptophyta</taxon>
        <taxon>Embryophyta</taxon>
        <taxon>Tracheophyta</taxon>
        <taxon>Spermatophyta</taxon>
        <taxon>Magnoliopsida</taxon>
        <taxon>eudicotyledons</taxon>
        <taxon>Gunneridae</taxon>
        <taxon>Pentapetalae</taxon>
        <taxon>rosids</taxon>
        <taxon>fabids</taxon>
        <taxon>Rosales</taxon>
        <taxon>Rosaceae</taxon>
        <taxon>Amygdaloideae</taxon>
        <taxon>Maleae</taxon>
        <taxon>Malus</taxon>
    </lineage>
</organism>
<comment type="subcellular location">
    <subcellularLocation>
        <location evidence="1">Nucleus</location>
    </subcellularLocation>
</comment>
<dbReference type="InterPro" id="IPR015495">
    <property type="entry name" value="Myb_TF_plants"/>
</dbReference>
<dbReference type="SUPFAM" id="SSF46689">
    <property type="entry name" value="Homeodomain-like"/>
    <property type="match status" value="1"/>
</dbReference>
<dbReference type="PANTHER" id="PTHR47998:SF47">
    <property type="entry name" value="MYB-LIKE DOMAIN-CONTAINING PROTEIN"/>
    <property type="match status" value="1"/>
</dbReference>
<reference evidence="5 6" key="1">
    <citation type="submission" date="2018-10" db="EMBL/GenBank/DDBJ databases">
        <title>A high-quality apple genome assembly.</title>
        <authorList>
            <person name="Hu J."/>
        </authorList>
    </citation>
    <scope>NUCLEOTIDE SEQUENCE [LARGE SCALE GENOMIC DNA]</scope>
    <source>
        <strain evidence="6">cv. HFTH1</strain>
        <tissue evidence="5">Young leaf</tissue>
    </source>
</reference>
<comment type="caution">
    <text evidence="5">The sequence shown here is derived from an EMBL/GenBank/DDBJ whole genome shotgun (WGS) entry which is preliminary data.</text>
</comment>
<dbReference type="InterPro" id="IPR001005">
    <property type="entry name" value="SANT/Myb"/>
</dbReference>
<evidence type="ECO:0000313" key="6">
    <source>
        <dbReference type="Proteomes" id="UP000290289"/>
    </source>
</evidence>
<dbReference type="Proteomes" id="UP000290289">
    <property type="component" value="Chromosome 7"/>
</dbReference>
<dbReference type="SMR" id="A0A498JJK2"/>
<evidence type="ECO:0000259" key="4">
    <source>
        <dbReference type="SMART" id="SM00717"/>
    </source>
</evidence>
<keyword evidence="6" id="KW-1185">Reference proteome</keyword>
<dbReference type="GO" id="GO:0000976">
    <property type="term" value="F:transcription cis-regulatory region binding"/>
    <property type="evidence" value="ECO:0007669"/>
    <property type="project" value="TreeGrafter"/>
</dbReference>
<dbReference type="GO" id="GO:0030154">
    <property type="term" value="P:cell differentiation"/>
    <property type="evidence" value="ECO:0007669"/>
    <property type="project" value="TreeGrafter"/>
</dbReference>
<dbReference type="CDD" id="cd00167">
    <property type="entry name" value="SANT"/>
    <property type="match status" value="1"/>
</dbReference>
<evidence type="ECO:0000256" key="3">
    <source>
        <dbReference type="ARBA" id="ARBA00023242"/>
    </source>
</evidence>
<dbReference type="GO" id="GO:0005634">
    <property type="term" value="C:nucleus"/>
    <property type="evidence" value="ECO:0007669"/>
    <property type="project" value="UniProtKB-SubCell"/>
</dbReference>
<proteinExistence type="predicted"/>
<keyword evidence="3" id="KW-0539">Nucleus</keyword>
<dbReference type="Gramene" id="mRNA:MD07G0238000">
    <property type="protein sequence ID" value="mRNA:MD07G0238000"/>
    <property type="gene ID" value="MD07G0238000"/>
</dbReference>
<evidence type="ECO:0000313" key="5">
    <source>
        <dbReference type="EMBL" id="RXH95185.1"/>
    </source>
</evidence>
<evidence type="ECO:0000256" key="2">
    <source>
        <dbReference type="ARBA" id="ARBA00023125"/>
    </source>
</evidence>
<keyword evidence="2" id="KW-0238">DNA-binding</keyword>
<dbReference type="Gene3D" id="1.10.10.60">
    <property type="entry name" value="Homeodomain-like"/>
    <property type="match status" value="1"/>
</dbReference>
<protein>
    <recommendedName>
        <fullName evidence="4">Myb-like domain-containing protein</fullName>
    </recommendedName>
</protein>
<sequence length="99" mass="12103">MDRCRRKRPQITISDQSEEVISNEWEFINMTEQEEDILCRMYRLVGPRWDLIAGRIPGRKAEELERFWIMKHCDTFADKRNQHKKEDAKIVRRMFNGFK</sequence>
<dbReference type="EMBL" id="RDQH01000333">
    <property type="protein sequence ID" value="RXH95185.1"/>
    <property type="molecule type" value="Genomic_DNA"/>
</dbReference>
<dbReference type="Pfam" id="PF00249">
    <property type="entry name" value="Myb_DNA-binding"/>
    <property type="match status" value="1"/>
</dbReference>
<dbReference type="OrthoDB" id="1077569at2759"/>
<accession>A0A498JJK2</accession>
<feature type="domain" description="Myb-like" evidence="4">
    <location>
        <begin position="26"/>
        <end position="74"/>
    </location>
</feature>
<dbReference type="PANTHER" id="PTHR47998">
    <property type="entry name" value="TRANSCRIPTION FACTOR MYB51-LIKE ISOFORM X1"/>
    <property type="match status" value="1"/>
</dbReference>
<name>A0A498JJK2_MALDO</name>
<evidence type="ECO:0000256" key="1">
    <source>
        <dbReference type="ARBA" id="ARBA00004123"/>
    </source>
</evidence>
<gene>
    <name evidence="5" type="ORF">DVH24_024869</name>
</gene>
<dbReference type="InterPro" id="IPR009057">
    <property type="entry name" value="Homeodomain-like_sf"/>
</dbReference>
<dbReference type="AlphaFoldDB" id="A0A498JJK2"/>